<sequence length="74" mass="8165">MLANIINDDAVNQNKRGVLEFFANKFAPITDQLCLLNHCQATNAGNGRRKPPNTATSSSQTAPNTRLTLYRSYP</sequence>
<proteinExistence type="predicted"/>
<organism evidence="2 3">
    <name type="scientific">Pseudomonas grimontii</name>
    <dbReference type="NCBI Taxonomy" id="129847"/>
    <lineage>
        <taxon>Bacteria</taxon>
        <taxon>Pseudomonadati</taxon>
        <taxon>Pseudomonadota</taxon>
        <taxon>Gammaproteobacteria</taxon>
        <taxon>Pseudomonadales</taxon>
        <taxon>Pseudomonadaceae</taxon>
        <taxon>Pseudomonas</taxon>
    </lineage>
</organism>
<dbReference type="Proteomes" id="UP000317267">
    <property type="component" value="Unassembled WGS sequence"/>
</dbReference>
<accession>A0A5C5PL96</accession>
<evidence type="ECO:0000313" key="2">
    <source>
        <dbReference type="EMBL" id="TWR68942.1"/>
    </source>
</evidence>
<feature type="compositionally biased region" description="Polar residues" evidence="1">
    <location>
        <begin position="53"/>
        <end position="67"/>
    </location>
</feature>
<dbReference type="AlphaFoldDB" id="A0A5C5PL96"/>
<evidence type="ECO:0000256" key="1">
    <source>
        <dbReference type="SAM" id="MobiDB-lite"/>
    </source>
</evidence>
<comment type="caution">
    <text evidence="2">The sequence shown here is derived from an EMBL/GenBank/DDBJ whole genome shotgun (WGS) entry which is preliminary data.</text>
</comment>
<reference evidence="2 3" key="1">
    <citation type="submission" date="2019-06" db="EMBL/GenBank/DDBJ databases">
        <title>Pseudomonas bimorpha sp. nov. isolated from bovine raw milk and skim milk concentrate.</title>
        <authorList>
            <person name="Hofmann K."/>
            <person name="Huptas C."/>
            <person name="Doll E."/>
            <person name="Scherer S."/>
            <person name="Wenning M."/>
        </authorList>
    </citation>
    <scope>NUCLEOTIDE SEQUENCE [LARGE SCALE GENOMIC DNA]</scope>
    <source>
        <strain evidence="2 3">DSM 17515</strain>
    </source>
</reference>
<feature type="region of interest" description="Disordered" evidence="1">
    <location>
        <begin position="42"/>
        <end position="74"/>
    </location>
</feature>
<gene>
    <name evidence="2" type="ORF">FIV39_04535</name>
</gene>
<name>A0A5C5PL96_9PSED</name>
<evidence type="ECO:0000313" key="3">
    <source>
        <dbReference type="Proteomes" id="UP000317267"/>
    </source>
</evidence>
<dbReference type="OrthoDB" id="6960142at2"/>
<protein>
    <submittedName>
        <fullName evidence="2">Uncharacterized protein</fullName>
    </submittedName>
</protein>
<dbReference type="EMBL" id="VFES01000002">
    <property type="protein sequence ID" value="TWR68942.1"/>
    <property type="molecule type" value="Genomic_DNA"/>
</dbReference>